<dbReference type="AlphaFoldDB" id="A0A1Y1I5X4"/>
<reference evidence="2 3" key="1">
    <citation type="journal article" date="2014" name="Nat. Commun.">
        <title>Klebsormidium flaccidum genome reveals primary factors for plant terrestrial adaptation.</title>
        <authorList>
            <person name="Hori K."/>
            <person name="Maruyama F."/>
            <person name="Fujisawa T."/>
            <person name="Togashi T."/>
            <person name="Yamamoto N."/>
            <person name="Seo M."/>
            <person name="Sato S."/>
            <person name="Yamada T."/>
            <person name="Mori H."/>
            <person name="Tajima N."/>
            <person name="Moriyama T."/>
            <person name="Ikeuchi M."/>
            <person name="Watanabe M."/>
            <person name="Wada H."/>
            <person name="Kobayashi K."/>
            <person name="Saito M."/>
            <person name="Masuda T."/>
            <person name="Sasaki-Sekimoto Y."/>
            <person name="Mashiguchi K."/>
            <person name="Awai K."/>
            <person name="Shimojima M."/>
            <person name="Masuda S."/>
            <person name="Iwai M."/>
            <person name="Nobusawa T."/>
            <person name="Narise T."/>
            <person name="Kondo S."/>
            <person name="Saito H."/>
            <person name="Sato R."/>
            <person name="Murakawa M."/>
            <person name="Ihara Y."/>
            <person name="Oshima-Yamada Y."/>
            <person name="Ohtaka K."/>
            <person name="Satoh M."/>
            <person name="Sonobe K."/>
            <person name="Ishii M."/>
            <person name="Ohtani R."/>
            <person name="Kanamori-Sato M."/>
            <person name="Honoki R."/>
            <person name="Miyazaki D."/>
            <person name="Mochizuki H."/>
            <person name="Umetsu J."/>
            <person name="Higashi K."/>
            <person name="Shibata D."/>
            <person name="Kamiya Y."/>
            <person name="Sato N."/>
            <person name="Nakamura Y."/>
            <person name="Tabata S."/>
            <person name="Ida S."/>
            <person name="Kurokawa K."/>
            <person name="Ohta H."/>
        </authorList>
    </citation>
    <scope>NUCLEOTIDE SEQUENCE [LARGE SCALE GENOMIC DNA]</scope>
    <source>
        <strain evidence="2 3">NIES-2285</strain>
    </source>
</reference>
<evidence type="ECO:0000313" key="2">
    <source>
        <dbReference type="EMBL" id="GAQ84809.1"/>
    </source>
</evidence>
<protein>
    <submittedName>
        <fullName evidence="2">Uncharacterized protein</fullName>
    </submittedName>
</protein>
<feature type="region of interest" description="Disordered" evidence="1">
    <location>
        <begin position="74"/>
        <end position="94"/>
    </location>
</feature>
<gene>
    <name evidence="2" type="ORF">KFL_002070050</name>
</gene>
<keyword evidence="3" id="KW-1185">Reference proteome</keyword>
<dbReference type="EMBL" id="DF237156">
    <property type="protein sequence ID" value="GAQ84809.1"/>
    <property type="molecule type" value="Genomic_DNA"/>
</dbReference>
<sequence length="199" mass="20988">MQSAGCSVVPLVVVDLEARNASVSNSGVTGARETHMEVGSMRDLGFVIVALQVSIENTSRNPANWRPRAALRQAVANQSGRSQARARGCEHQQEPVAPADAAMGVCRNALTSSPLAAQACRRGSSHLHETDRCGPLGDEHNRGPGRGKPGKGDRSGHDLEHQHGSTIRACSLALRKSKAVEARSSSKDVKSVSTYAAYG</sequence>
<name>A0A1Y1I5X4_KLENI</name>
<feature type="region of interest" description="Disordered" evidence="1">
    <location>
        <begin position="121"/>
        <end position="199"/>
    </location>
</feature>
<feature type="compositionally biased region" description="Basic and acidic residues" evidence="1">
    <location>
        <begin position="126"/>
        <end position="142"/>
    </location>
</feature>
<feature type="compositionally biased region" description="Basic and acidic residues" evidence="1">
    <location>
        <begin position="178"/>
        <end position="190"/>
    </location>
</feature>
<proteinExistence type="predicted"/>
<organism evidence="2 3">
    <name type="scientific">Klebsormidium nitens</name>
    <name type="common">Green alga</name>
    <name type="synonym">Ulothrix nitens</name>
    <dbReference type="NCBI Taxonomy" id="105231"/>
    <lineage>
        <taxon>Eukaryota</taxon>
        <taxon>Viridiplantae</taxon>
        <taxon>Streptophyta</taxon>
        <taxon>Klebsormidiophyceae</taxon>
        <taxon>Klebsormidiales</taxon>
        <taxon>Klebsormidiaceae</taxon>
        <taxon>Klebsormidium</taxon>
    </lineage>
</organism>
<evidence type="ECO:0000256" key="1">
    <source>
        <dbReference type="SAM" id="MobiDB-lite"/>
    </source>
</evidence>
<dbReference type="Proteomes" id="UP000054558">
    <property type="component" value="Unassembled WGS sequence"/>
</dbReference>
<accession>A0A1Y1I5X4</accession>
<feature type="compositionally biased region" description="Basic and acidic residues" evidence="1">
    <location>
        <begin position="150"/>
        <end position="163"/>
    </location>
</feature>
<evidence type="ECO:0000313" key="3">
    <source>
        <dbReference type="Proteomes" id="UP000054558"/>
    </source>
</evidence>